<dbReference type="SUPFAM" id="SSF54427">
    <property type="entry name" value="NTF2-like"/>
    <property type="match status" value="1"/>
</dbReference>
<comment type="similarity">
    <text evidence="2">Belongs to the YkuD family.</text>
</comment>
<dbReference type="STRING" id="123214.PERMA_1371"/>
<gene>
    <name evidence="9" type="ordered locus">PERMA_1371</name>
</gene>
<evidence type="ECO:0000256" key="2">
    <source>
        <dbReference type="ARBA" id="ARBA00005992"/>
    </source>
</evidence>
<dbReference type="InterPro" id="IPR005490">
    <property type="entry name" value="LD_TPept_cat_dom"/>
</dbReference>
<dbReference type="PaxDb" id="123214-PERMA_1371"/>
<name>C0QR44_PERMH</name>
<dbReference type="HOGENOM" id="CLU_780605_0_0_0"/>
<evidence type="ECO:0000256" key="1">
    <source>
        <dbReference type="ARBA" id="ARBA00004752"/>
    </source>
</evidence>
<sequence>MRYLRVVITLIAAVVLGSFSYASQPTIEEVLKQLEAKNIDKAEELARQLPYEERIKLNIILLLQEGRKAEAQKLFSKISEKNKGVLENVIYIPEGSYAIVVSKSRQRLKVIKFVNDLPVEVLELRSITGKRPGDKLKEGDQRTPNGVYFPVKYLTKLAPMYGVGAFPLNYPNILDRKFLNKTGNGIWIHASDKPDRPYFSSNGCVVLNNEDFNKLKRFIKLKETPVVIVEDFEYTDAGSFKEKQMALIYFVYQWKRAWEETAKGNLDNYFFLYSERFVSKKGNKEQWMRYKRRISKLKDWIKIDIKNLSILKDGRMLDFGNIYVATFDMNYRSNNYNFKGKKILYIIREDGKWKILAEETL</sequence>
<keyword evidence="4 7" id="KW-0133">Cell shape</keyword>
<reference evidence="9 10" key="1">
    <citation type="journal article" date="2009" name="J. Bacteriol.">
        <title>Complete and draft genome sequences of six members of the Aquificales.</title>
        <authorList>
            <person name="Reysenbach A.L."/>
            <person name="Hamamura N."/>
            <person name="Podar M."/>
            <person name="Griffiths E."/>
            <person name="Ferreira S."/>
            <person name="Hochstein R."/>
            <person name="Heidelberg J."/>
            <person name="Johnson J."/>
            <person name="Mead D."/>
            <person name="Pohorille A."/>
            <person name="Sarmiento M."/>
            <person name="Schweighofer K."/>
            <person name="Seshadri R."/>
            <person name="Voytek M.A."/>
        </authorList>
    </citation>
    <scope>NUCLEOTIDE SEQUENCE [LARGE SCALE GENOMIC DNA]</scope>
    <source>
        <strain evidence="10">DSM 14350 / EX-H1</strain>
    </source>
</reference>
<dbReference type="GO" id="GO:0016740">
    <property type="term" value="F:transferase activity"/>
    <property type="evidence" value="ECO:0007669"/>
    <property type="project" value="UniProtKB-KW"/>
</dbReference>
<feature type="domain" description="L,D-TPase catalytic" evidence="8">
    <location>
        <begin position="97"/>
        <end position="229"/>
    </location>
</feature>
<dbReference type="AlphaFoldDB" id="C0QR44"/>
<comment type="pathway">
    <text evidence="1 7">Cell wall biogenesis; peptidoglycan biosynthesis.</text>
</comment>
<keyword evidence="6 7" id="KW-0961">Cell wall biogenesis/degradation</keyword>
<dbReference type="EMBL" id="CP001230">
    <property type="protein sequence ID" value="ACO03630.1"/>
    <property type="molecule type" value="Genomic_DNA"/>
</dbReference>
<evidence type="ECO:0000256" key="3">
    <source>
        <dbReference type="ARBA" id="ARBA00022679"/>
    </source>
</evidence>
<organism evidence="9 10">
    <name type="scientific">Persephonella marina (strain DSM 14350 / EX-H1)</name>
    <dbReference type="NCBI Taxonomy" id="123214"/>
    <lineage>
        <taxon>Bacteria</taxon>
        <taxon>Pseudomonadati</taxon>
        <taxon>Aquificota</taxon>
        <taxon>Aquificia</taxon>
        <taxon>Aquificales</taxon>
        <taxon>Hydrogenothermaceae</taxon>
        <taxon>Persephonella</taxon>
    </lineage>
</organism>
<dbReference type="GO" id="GO:0071555">
    <property type="term" value="P:cell wall organization"/>
    <property type="evidence" value="ECO:0007669"/>
    <property type="project" value="UniProtKB-UniRule"/>
</dbReference>
<feature type="active site" description="Proton donor/acceptor" evidence="7">
    <location>
        <position position="189"/>
    </location>
</feature>
<dbReference type="RefSeq" id="WP_012675869.1">
    <property type="nucleotide sequence ID" value="NC_012440.1"/>
</dbReference>
<dbReference type="UniPathway" id="UPA00219"/>
<dbReference type="GO" id="GO:0008360">
    <property type="term" value="P:regulation of cell shape"/>
    <property type="evidence" value="ECO:0007669"/>
    <property type="project" value="UniProtKB-UniRule"/>
</dbReference>
<dbReference type="PANTHER" id="PTHR36699:SF1">
    <property type="entry name" value="L,D-TRANSPEPTIDASE YAFK-RELATED"/>
    <property type="match status" value="1"/>
</dbReference>
<dbReference type="InterPro" id="IPR032710">
    <property type="entry name" value="NTF2-like_dom_sf"/>
</dbReference>
<dbReference type="PANTHER" id="PTHR36699">
    <property type="entry name" value="LD-TRANSPEPTIDASE"/>
    <property type="match status" value="1"/>
</dbReference>
<dbReference type="InterPro" id="IPR056203">
    <property type="entry name" value="Cds6_C"/>
</dbReference>
<dbReference type="Gene3D" id="2.40.440.10">
    <property type="entry name" value="L,D-transpeptidase catalytic domain-like"/>
    <property type="match status" value="1"/>
</dbReference>
<protein>
    <recommendedName>
        <fullName evidence="8">L,D-TPase catalytic domain-containing protein</fullName>
    </recommendedName>
</protein>
<keyword evidence="3" id="KW-0808">Transferase</keyword>
<evidence type="ECO:0000256" key="6">
    <source>
        <dbReference type="ARBA" id="ARBA00023316"/>
    </source>
</evidence>
<keyword evidence="10" id="KW-1185">Reference proteome</keyword>
<dbReference type="CDD" id="cd16913">
    <property type="entry name" value="YkuD_like"/>
    <property type="match status" value="1"/>
</dbReference>
<dbReference type="Pfam" id="PF24125">
    <property type="entry name" value="Cds6_C"/>
    <property type="match status" value="1"/>
</dbReference>
<keyword evidence="5 7" id="KW-0573">Peptidoglycan synthesis</keyword>
<evidence type="ECO:0000259" key="8">
    <source>
        <dbReference type="PROSITE" id="PS52029"/>
    </source>
</evidence>
<feature type="active site" description="Nucleophile" evidence="7">
    <location>
        <position position="204"/>
    </location>
</feature>
<evidence type="ECO:0000256" key="4">
    <source>
        <dbReference type="ARBA" id="ARBA00022960"/>
    </source>
</evidence>
<dbReference type="GO" id="GO:0009252">
    <property type="term" value="P:peptidoglycan biosynthetic process"/>
    <property type="evidence" value="ECO:0007669"/>
    <property type="project" value="UniProtKB-UniPathway"/>
</dbReference>
<dbReference type="KEGG" id="pmx:PERMA_1371"/>
<dbReference type="InterPro" id="IPR038063">
    <property type="entry name" value="Transpep_catalytic_dom"/>
</dbReference>
<accession>C0QR44</accession>
<dbReference type="eggNOG" id="COG3034">
    <property type="taxonomic scope" value="Bacteria"/>
</dbReference>
<dbReference type="SUPFAM" id="SSF141523">
    <property type="entry name" value="L,D-transpeptidase catalytic domain-like"/>
    <property type="match status" value="1"/>
</dbReference>
<evidence type="ECO:0000313" key="10">
    <source>
        <dbReference type="Proteomes" id="UP000001366"/>
    </source>
</evidence>
<dbReference type="Proteomes" id="UP000001366">
    <property type="component" value="Chromosome"/>
</dbReference>
<dbReference type="OrthoDB" id="9809748at2"/>
<evidence type="ECO:0000256" key="7">
    <source>
        <dbReference type="PROSITE-ProRule" id="PRU01373"/>
    </source>
</evidence>
<dbReference type="Pfam" id="PF03734">
    <property type="entry name" value="YkuD"/>
    <property type="match status" value="1"/>
</dbReference>
<evidence type="ECO:0000256" key="5">
    <source>
        <dbReference type="ARBA" id="ARBA00022984"/>
    </source>
</evidence>
<dbReference type="PROSITE" id="PS52029">
    <property type="entry name" value="LD_TPASE"/>
    <property type="match status" value="1"/>
</dbReference>
<dbReference type="GO" id="GO:0004180">
    <property type="term" value="F:carboxypeptidase activity"/>
    <property type="evidence" value="ECO:0007669"/>
    <property type="project" value="UniProtKB-ARBA"/>
</dbReference>
<evidence type="ECO:0000313" key="9">
    <source>
        <dbReference type="EMBL" id="ACO03630.1"/>
    </source>
</evidence>
<proteinExistence type="inferred from homology"/>